<feature type="transmembrane region" description="Helical" evidence="1">
    <location>
        <begin position="162"/>
        <end position="183"/>
    </location>
</feature>
<evidence type="ECO:0000313" key="3">
    <source>
        <dbReference type="EMBL" id="KAJ8377497.1"/>
    </source>
</evidence>
<dbReference type="Proteomes" id="UP001221898">
    <property type="component" value="Unassembled WGS sequence"/>
</dbReference>
<evidence type="ECO:0000256" key="2">
    <source>
        <dbReference type="SAM" id="SignalP"/>
    </source>
</evidence>
<feature type="chain" id="PRO_5042276380" description="Ig-like domain-containing protein" evidence="2">
    <location>
        <begin position="20"/>
        <end position="257"/>
    </location>
</feature>
<evidence type="ECO:0008006" key="5">
    <source>
        <dbReference type="Google" id="ProtNLM"/>
    </source>
</evidence>
<keyword evidence="1" id="KW-0472">Membrane</keyword>
<keyword evidence="4" id="KW-1185">Reference proteome</keyword>
<dbReference type="SUPFAM" id="SSF48726">
    <property type="entry name" value="Immunoglobulin"/>
    <property type="match status" value="1"/>
</dbReference>
<sequence length="257" mass="28323">MFLAVLLMTLCSSGWLYRAGPVVVHCPEGRGCVIQCECRSSLAPGPFPTVAWCRIERDGSYTALARSSYPALGRVHVVVAAREGGALRALVYIRPVLQRDVGEYWCGFWTVEGNEESLYVQEKFILRVRRVQTSADDVPLPPPSSSNATEDIPTTLQSDKNIVALVAVITALVPALFFGLFIVRRNTKQNKVGNASHLDAVTLCELPVGNELVLTDVTYAVLTLHPRRVTEEGHHGNIHPDRALRRPEVVEYSAISF</sequence>
<gene>
    <name evidence="3" type="ORF">AAFF_G00259650</name>
</gene>
<keyword evidence="2" id="KW-0732">Signal</keyword>
<dbReference type="InterPro" id="IPR036179">
    <property type="entry name" value="Ig-like_dom_sf"/>
</dbReference>
<protein>
    <recommendedName>
        <fullName evidence="5">Ig-like domain-containing protein</fullName>
    </recommendedName>
</protein>
<evidence type="ECO:0000313" key="4">
    <source>
        <dbReference type="Proteomes" id="UP001221898"/>
    </source>
</evidence>
<accession>A0AAD7W3E4</accession>
<keyword evidence="1" id="KW-0812">Transmembrane</keyword>
<comment type="caution">
    <text evidence="3">The sequence shown here is derived from an EMBL/GenBank/DDBJ whole genome shotgun (WGS) entry which is preliminary data.</text>
</comment>
<organism evidence="3 4">
    <name type="scientific">Aldrovandia affinis</name>
    <dbReference type="NCBI Taxonomy" id="143900"/>
    <lineage>
        <taxon>Eukaryota</taxon>
        <taxon>Metazoa</taxon>
        <taxon>Chordata</taxon>
        <taxon>Craniata</taxon>
        <taxon>Vertebrata</taxon>
        <taxon>Euteleostomi</taxon>
        <taxon>Actinopterygii</taxon>
        <taxon>Neopterygii</taxon>
        <taxon>Teleostei</taxon>
        <taxon>Notacanthiformes</taxon>
        <taxon>Halosauridae</taxon>
        <taxon>Aldrovandia</taxon>
    </lineage>
</organism>
<name>A0AAD7W3E4_9TELE</name>
<evidence type="ECO:0000256" key="1">
    <source>
        <dbReference type="SAM" id="Phobius"/>
    </source>
</evidence>
<dbReference type="EMBL" id="JAINUG010000351">
    <property type="protein sequence ID" value="KAJ8377497.1"/>
    <property type="molecule type" value="Genomic_DNA"/>
</dbReference>
<reference evidence="3" key="1">
    <citation type="journal article" date="2023" name="Science">
        <title>Genome structures resolve the early diversification of teleost fishes.</title>
        <authorList>
            <person name="Parey E."/>
            <person name="Louis A."/>
            <person name="Montfort J."/>
            <person name="Bouchez O."/>
            <person name="Roques C."/>
            <person name="Iampietro C."/>
            <person name="Lluch J."/>
            <person name="Castinel A."/>
            <person name="Donnadieu C."/>
            <person name="Desvignes T."/>
            <person name="Floi Bucao C."/>
            <person name="Jouanno E."/>
            <person name="Wen M."/>
            <person name="Mejri S."/>
            <person name="Dirks R."/>
            <person name="Jansen H."/>
            <person name="Henkel C."/>
            <person name="Chen W.J."/>
            <person name="Zahm M."/>
            <person name="Cabau C."/>
            <person name="Klopp C."/>
            <person name="Thompson A.W."/>
            <person name="Robinson-Rechavi M."/>
            <person name="Braasch I."/>
            <person name="Lecointre G."/>
            <person name="Bobe J."/>
            <person name="Postlethwait J.H."/>
            <person name="Berthelot C."/>
            <person name="Roest Crollius H."/>
            <person name="Guiguen Y."/>
        </authorList>
    </citation>
    <scope>NUCLEOTIDE SEQUENCE</scope>
    <source>
        <strain evidence="3">NC1722</strain>
    </source>
</reference>
<keyword evidence="1" id="KW-1133">Transmembrane helix</keyword>
<proteinExistence type="predicted"/>
<dbReference type="AlphaFoldDB" id="A0AAD7W3E4"/>
<feature type="signal peptide" evidence="2">
    <location>
        <begin position="1"/>
        <end position="19"/>
    </location>
</feature>